<evidence type="ECO:0000313" key="1">
    <source>
        <dbReference type="EMBL" id="RCK31305.1"/>
    </source>
</evidence>
<accession>A0A367W132</accession>
<evidence type="ECO:0000313" key="2">
    <source>
        <dbReference type="Proteomes" id="UP000253226"/>
    </source>
</evidence>
<gene>
    <name evidence="1" type="ORF">TH19_21340</name>
</gene>
<dbReference type="OrthoDB" id="8594924at2"/>
<organism evidence="1 2">
    <name type="scientific">Thalassospira profundimaris</name>
    <dbReference type="NCBI Taxonomy" id="502049"/>
    <lineage>
        <taxon>Bacteria</taxon>
        <taxon>Pseudomonadati</taxon>
        <taxon>Pseudomonadota</taxon>
        <taxon>Alphaproteobacteria</taxon>
        <taxon>Rhodospirillales</taxon>
        <taxon>Thalassospiraceae</taxon>
        <taxon>Thalassospira</taxon>
    </lineage>
</organism>
<dbReference type="InterPro" id="IPR021070">
    <property type="entry name" value="Killing_trait_RebB"/>
</dbReference>
<proteinExistence type="predicted"/>
<dbReference type="Pfam" id="PF11747">
    <property type="entry name" value="RebB"/>
    <property type="match status" value="1"/>
</dbReference>
<sequence length="88" mass="8827">MADNTPVNAQITDAVTQTNVKVLGEAPAQAMGLVYQTMAHSISLSMQNAMQTQGGLQQIGNAVTSSACRMILDSTGGGMGGKGGGTPS</sequence>
<name>A0A367W132_9PROT</name>
<dbReference type="RefSeq" id="WP_114104255.1">
    <property type="nucleotide sequence ID" value="NZ_JPWF01000021.1"/>
</dbReference>
<comment type="caution">
    <text evidence="1">The sequence shown here is derived from an EMBL/GenBank/DDBJ whole genome shotgun (WGS) entry which is preliminary data.</text>
</comment>
<reference evidence="1 2" key="1">
    <citation type="submission" date="2014-07" db="EMBL/GenBank/DDBJ databases">
        <title>Draft genome sequence of Thalassospira profundimaris 35.</title>
        <authorList>
            <person name="Lai Q."/>
            <person name="Shao Z."/>
        </authorList>
    </citation>
    <scope>NUCLEOTIDE SEQUENCE [LARGE SCALE GENOMIC DNA]</scope>
    <source>
        <strain evidence="1 2">35</strain>
    </source>
</reference>
<protein>
    <submittedName>
        <fullName evidence="1">RebB like protein</fullName>
    </submittedName>
</protein>
<dbReference type="EMBL" id="JPWF01000021">
    <property type="protein sequence ID" value="RCK31305.1"/>
    <property type="molecule type" value="Genomic_DNA"/>
</dbReference>
<dbReference type="Proteomes" id="UP000253226">
    <property type="component" value="Unassembled WGS sequence"/>
</dbReference>
<dbReference type="AlphaFoldDB" id="A0A367W132"/>